<organism evidence="3 4">
    <name type="scientific">Undibacter mobilis</name>
    <dbReference type="NCBI Taxonomy" id="2292256"/>
    <lineage>
        <taxon>Bacteria</taxon>
        <taxon>Pseudomonadati</taxon>
        <taxon>Pseudomonadota</taxon>
        <taxon>Alphaproteobacteria</taxon>
        <taxon>Hyphomicrobiales</taxon>
        <taxon>Nitrobacteraceae</taxon>
        <taxon>Undibacter</taxon>
    </lineage>
</organism>
<keyword evidence="2" id="KW-0732">Signal</keyword>
<dbReference type="EMBL" id="QRGO01000001">
    <property type="protein sequence ID" value="RDV04558.1"/>
    <property type="molecule type" value="Genomic_DNA"/>
</dbReference>
<dbReference type="Proteomes" id="UP000263993">
    <property type="component" value="Unassembled WGS sequence"/>
</dbReference>
<dbReference type="AlphaFoldDB" id="A0A371BAF0"/>
<name>A0A371BAF0_9BRAD</name>
<comment type="similarity">
    <text evidence="1">Belongs to the UPF0065 (bug) family.</text>
</comment>
<dbReference type="SUPFAM" id="SSF53850">
    <property type="entry name" value="Periplasmic binding protein-like II"/>
    <property type="match status" value="1"/>
</dbReference>
<evidence type="ECO:0000256" key="1">
    <source>
        <dbReference type="ARBA" id="ARBA00006987"/>
    </source>
</evidence>
<protein>
    <submittedName>
        <fullName evidence="3">Tripartite tricarboxylate transporter substrate binding protein</fullName>
    </submittedName>
</protein>
<comment type="caution">
    <text evidence="3">The sequence shown here is derived from an EMBL/GenBank/DDBJ whole genome shotgun (WGS) entry which is preliminary data.</text>
</comment>
<dbReference type="OrthoDB" id="8443386at2"/>
<dbReference type="InterPro" id="IPR042100">
    <property type="entry name" value="Bug_dom1"/>
</dbReference>
<gene>
    <name evidence="3" type="ORF">DXH78_08260</name>
</gene>
<dbReference type="PANTHER" id="PTHR42928:SF5">
    <property type="entry name" value="BLR1237 PROTEIN"/>
    <property type="match status" value="1"/>
</dbReference>
<sequence>MLRSSGAKGLIGFFFTVLLCLAQGQSAARAEDVADFPSHNIRIVCAFGAGGPPDVVARVVAQGLSVKLGKPVIVENISGASGMLAARTAARSAPDGYTLMVVDMSFIVARHAVASFDINPLEAFKSVGLAARSPFTLIVDRKLPVATAAEFVALTKSKPEAAIVGHTGIGTTPHLGYLAFATATGTKSRLIPYRNIGDALNNIMSGDIHAAFSAASTAASVQGSDKLKVLAVTGDKRIPQLPNIPTFAEGGIVMKGFEEGAWYGFVAPAGTPDAIVNKLNAALNEVVKDQSLRERLVASGVELTSGTPADFAKFMASQDQFWGKTLKDAGITPN</sequence>
<dbReference type="RefSeq" id="WP_115516583.1">
    <property type="nucleotide sequence ID" value="NZ_QRGO01000001.1"/>
</dbReference>
<dbReference type="PANTHER" id="PTHR42928">
    <property type="entry name" value="TRICARBOXYLATE-BINDING PROTEIN"/>
    <property type="match status" value="1"/>
</dbReference>
<feature type="chain" id="PRO_5016953509" evidence="2">
    <location>
        <begin position="31"/>
        <end position="334"/>
    </location>
</feature>
<proteinExistence type="inferred from homology"/>
<dbReference type="Gene3D" id="3.40.190.10">
    <property type="entry name" value="Periplasmic binding protein-like II"/>
    <property type="match status" value="1"/>
</dbReference>
<keyword evidence="4" id="KW-1185">Reference proteome</keyword>
<dbReference type="Pfam" id="PF03401">
    <property type="entry name" value="TctC"/>
    <property type="match status" value="1"/>
</dbReference>
<evidence type="ECO:0000313" key="3">
    <source>
        <dbReference type="EMBL" id="RDV04558.1"/>
    </source>
</evidence>
<feature type="signal peptide" evidence="2">
    <location>
        <begin position="1"/>
        <end position="30"/>
    </location>
</feature>
<accession>A0A371BAF0</accession>
<dbReference type="InterPro" id="IPR005064">
    <property type="entry name" value="BUG"/>
</dbReference>
<reference evidence="4" key="1">
    <citation type="submission" date="2018-08" db="EMBL/GenBank/DDBJ databases">
        <authorList>
            <person name="Kim S.-J."/>
            <person name="Jung G.-Y."/>
        </authorList>
    </citation>
    <scope>NUCLEOTIDE SEQUENCE [LARGE SCALE GENOMIC DNA]</scope>
    <source>
        <strain evidence="4">GY_H</strain>
    </source>
</reference>
<evidence type="ECO:0000313" key="4">
    <source>
        <dbReference type="Proteomes" id="UP000263993"/>
    </source>
</evidence>
<dbReference type="PIRSF" id="PIRSF017082">
    <property type="entry name" value="YflP"/>
    <property type="match status" value="1"/>
</dbReference>
<dbReference type="CDD" id="cd07012">
    <property type="entry name" value="PBP2_Bug_TTT"/>
    <property type="match status" value="1"/>
</dbReference>
<evidence type="ECO:0000256" key="2">
    <source>
        <dbReference type="SAM" id="SignalP"/>
    </source>
</evidence>
<dbReference type="Gene3D" id="3.40.190.150">
    <property type="entry name" value="Bordetella uptake gene, domain 1"/>
    <property type="match status" value="1"/>
</dbReference>